<protein>
    <submittedName>
        <fullName evidence="1">Uncharacterized protein</fullName>
    </submittedName>
</protein>
<evidence type="ECO:0000313" key="2">
    <source>
        <dbReference type="Proteomes" id="UP000326565"/>
    </source>
</evidence>
<dbReference type="Proteomes" id="UP000326565">
    <property type="component" value="Unassembled WGS sequence"/>
</dbReference>
<sequence length="93" mass="10147">MRGSAIVSIPSICSPGLTRIDTAFWGSGAIGIATVPDFWQVIHDGDVTVHRTEIESLSHLDVVSLKNGFSVTTDIVIHYNGFEKGSQHHCRKK</sequence>
<reference evidence="1 2" key="1">
    <citation type="submission" date="2019-04" db="EMBL/GenBank/DDBJ databases">
        <title>Friends and foes A comparative genomics study of 23 Aspergillus species from section Flavi.</title>
        <authorList>
            <consortium name="DOE Joint Genome Institute"/>
            <person name="Kjaerbolling I."/>
            <person name="Vesth T."/>
            <person name="Frisvad J.C."/>
            <person name="Nybo J.L."/>
            <person name="Theobald S."/>
            <person name="Kildgaard S."/>
            <person name="Isbrandt T."/>
            <person name="Kuo A."/>
            <person name="Sato A."/>
            <person name="Lyhne E.K."/>
            <person name="Kogle M.E."/>
            <person name="Wiebenga A."/>
            <person name="Kun R.S."/>
            <person name="Lubbers R.J."/>
            <person name="Makela M.R."/>
            <person name="Barry K."/>
            <person name="Chovatia M."/>
            <person name="Clum A."/>
            <person name="Daum C."/>
            <person name="Haridas S."/>
            <person name="He G."/>
            <person name="LaButti K."/>
            <person name="Lipzen A."/>
            <person name="Mondo S."/>
            <person name="Riley R."/>
            <person name="Salamov A."/>
            <person name="Simmons B.A."/>
            <person name="Magnuson J.K."/>
            <person name="Henrissat B."/>
            <person name="Mortensen U.H."/>
            <person name="Larsen T.O."/>
            <person name="Devries R.P."/>
            <person name="Grigoriev I.V."/>
            <person name="Machida M."/>
            <person name="Baker S.E."/>
            <person name="Andersen M.R."/>
        </authorList>
    </citation>
    <scope>NUCLEOTIDE SEQUENCE [LARGE SCALE GENOMIC DNA]</scope>
    <source>
        <strain evidence="1 2">CBS 151.66</strain>
    </source>
</reference>
<gene>
    <name evidence="1" type="ORF">BDV29DRAFT_159924</name>
</gene>
<keyword evidence="2" id="KW-1185">Reference proteome</keyword>
<evidence type="ECO:0000313" key="1">
    <source>
        <dbReference type="EMBL" id="KAB8071007.1"/>
    </source>
</evidence>
<proteinExistence type="predicted"/>
<dbReference type="AlphaFoldDB" id="A0A5N5WTF6"/>
<name>A0A5N5WTF6_9EURO</name>
<organism evidence="1 2">
    <name type="scientific">Aspergillus leporis</name>
    <dbReference type="NCBI Taxonomy" id="41062"/>
    <lineage>
        <taxon>Eukaryota</taxon>
        <taxon>Fungi</taxon>
        <taxon>Dikarya</taxon>
        <taxon>Ascomycota</taxon>
        <taxon>Pezizomycotina</taxon>
        <taxon>Eurotiomycetes</taxon>
        <taxon>Eurotiomycetidae</taxon>
        <taxon>Eurotiales</taxon>
        <taxon>Aspergillaceae</taxon>
        <taxon>Aspergillus</taxon>
        <taxon>Aspergillus subgen. Circumdati</taxon>
    </lineage>
</organism>
<accession>A0A5N5WTF6</accession>
<dbReference type="OrthoDB" id="2915840at2759"/>
<dbReference type="EMBL" id="ML732285">
    <property type="protein sequence ID" value="KAB8071007.1"/>
    <property type="molecule type" value="Genomic_DNA"/>
</dbReference>